<evidence type="ECO:0000313" key="8">
    <source>
        <dbReference type="Proteomes" id="UP001630127"/>
    </source>
</evidence>
<name>A0ABD2YZH4_9GENT</name>
<feature type="chain" id="PRO_5044837089" description="Non-specific lipid-transfer protein" evidence="5">
    <location>
        <begin position="29"/>
        <end position="118"/>
    </location>
</feature>
<accession>A0ABD2YZH4</accession>
<comment type="caution">
    <text evidence="7">The sequence shown here is derived from an EMBL/GenBank/DDBJ whole genome shotgun (WGS) entry which is preliminary data.</text>
</comment>
<evidence type="ECO:0000256" key="1">
    <source>
        <dbReference type="ARBA" id="ARBA00009748"/>
    </source>
</evidence>
<dbReference type="AlphaFoldDB" id="A0ABD2YZH4"/>
<dbReference type="GO" id="GO:0008289">
    <property type="term" value="F:lipid binding"/>
    <property type="evidence" value="ECO:0007669"/>
    <property type="project" value="UniProtKB-KW"/>
</dbReference>
<dbReference type="CDD" id="cd01960">
    <property type="entry name" value="nsLTP1"/>
    <property type="match status" value="1"/>
</dbReference>
<evidence type="ECO:0000259" key="6">
    <source>
        <dbReference type="SMART" id="SM00499"/>
    </source>
</evidence>
<keyword evidence="8" id="KW-1185">Reference proteome</keyword>
<dbReference type="Proteomes" id="UP001630127">
    <property type="component" value="Unassembled WGS sequence"/>
</dbReference>
<dbReference type="Gene3D" id="1.10.110.10">
    <property type="entry name" value="Plant lipid-transfer and hydrophobic proteins"/>
    <property type="match status" value="1"/>
</dbReference>
<reference evidence="7 8" key="1">
    <citation type="submission" date="2024-11" db="EMBL/GenBank/DDBJ databases">
        <title>A near-complete genome assembly of Cinchona calisaya.</title>
        <authorList>
            <person name="Lian D.C."/>
            <person name="Zhao X.W."/>
            <person name="Wei L."/>
        </authorList>
    </citation>
    <scope>NUCLEOTIDE SEQUENCE [LARGE SCALE GENOMIC DNA]</scope>
    <source>
        <tissue evidence="7">Nenye</tissue>
    </source>
</reference>
<comment type="similarity">
    <text evidence="1 4">Belongs to the plant LTP family.</text>
</comment>
<proteinExistence type="inferred from homology"/>
<evidence type="ECO:0000256" key="5">
    <source>
        <dbReference type="SAM" id="SignalP"/>
    </source>
</evidence>
<evidence type="ECO:0000313" key="7">
    <source>
        <dbReference type="EMBL" id="KAL3512667.1"/>
    </source>
</evidence>
<keyword evidence="2 4" id="KW-0813">Transport</keyword>
<dbReference type="SMART" id="SM00499">
    <property type="entry name" value="AAI"/>
    <property type="match status" value="1"/>
</dbReference>
<evidence type="ECO:0000256" key="4">
    <source>
        <dbReference type="RuleBase" id="RU000628"/>
    </source>
</evidence>
<keyword evidence="5" id="KW-0732">Signal</keyword>
<sequence>MANPLAVLLKLVNLLFLFMLVNSPRGLADISCGTVAHELTPCVPYVEKGQGDTTQCCDKIKELVRLASTTPDRQSVCKCLESFAPHFTDAQIQNAAELPGICKVFIPYPIKRDLDCSR</sequence>
<dbReference type="Pfam" id="PF00234">
    <property type="entry name" value="Tryp_alpha_amyl"/>
    <property type="match status" value="1"/>
</dbReference>
<organism evidence="7 8">
    <name type="scientific">Cinchona calisaya</name>
    <dbReference type="NCBI Taxonomy" id="153742"/>
    <lineage>
        <taxon>Eukaryota</taxon>
        <taxon>Viridiplantae</taxon>
        <taxon>Streptophyta</taxon>
        <taxon>Embryophyta</taxon>
        <taxon>Tracheophyta</taxon>
        <taxon>Spermatophyta</taxon>
        <taxon>Magnoliopsida</taxon>
        <taxon>eudicotyledons</taxon>
        <taxon>Gunneridae</taxon>
        <taxon>Pentapetalae</taxon>
        <taxon>asterids</taxon>
        <taxon>lamiids</taxon>
        <taxon>Gentianales</taxon>
        <taxon>Rubiaceae</taxon>
        <taxon>Cinchonoideae</taxon>
        <taxon>Cinchoneae</taxon>
        <taxon>Cinchona</taxon>
    </lineage>
</organism>
<dbReference type="PANTHER" id="PTHR33076">
    <property type="entry name" value="NON-SPECIFIC LIPID-TRANSFER PROTEIN 2-RELATED"/>
    <property type="match status" value="1"/>
</dbReference>
<dbReference type="EMBL" id="JBJUIK010000011">
    <property type="protein sequence ID" value="KAL3512667.1"/>
    <property type="molecule type" value="Genomic_DNA"/>
</dbReference>
<gene>
    <name evidence="7" type="ORF">ACH5RR_025384</name>
</gene>
<dbReference type="SUPFAM" id="SSF47699">
    <property type="entry name" value="Bifunctional inhibitor/lipid-transfer protein/seed storage 2S albumin"/>
    <property type="match status" value="1"/>
</dbReference>
<keyword evidence="3 4" id="KW-0446">Lipid-binding</keyword>
<feature type="domain" description="Bifunctional inhibitor/plant lipid transfer protein/seed storage helical" evidence="6">
    <location>
        <begin position="32"/>
        <end position="116"/>
    </location>
</feature>
<dbReference type="PRINTS" id="PR00382">
    <property type="entry name" value="LIPIDTRNSFER"/>
</dbReference>
<dbReference type="InterPro" id="IPR036312">
    <property type="entry name" value="Bifun_inhib/LTP/seed_sf"/>
</dbReference>
<dbReference type="InterPro" id="IPR000528">
    <property type="entry name" value="Plant_nsLTP"/>
</dbReference>
<evidence type="ECO:0000256" key="2">
    <source>
        <dbReference type="ARBA" id="ARBA00022448"/>
    </source>
</evidence>
<protein>
    <recommendedName>
        <fullName evidence="4">Non-specific lipid-transfer protein</fullName>
    </recommendedName>
</protein>
<feature type="signal peptide" evidence="5">
    <location>
        <begin position="1"/>
        <end position="28"/>
    </location>
</feature>
<comment type="function">
    <text evidence="4">Plant non-specific lipid-transfer proteins transfer phospholipids as well as galactolipids across membranes. May play a role in wax or cutin deposition in the cell walls of expanding epidermal cells and certain secretory tissues.</text>
</comment>
<evidence type="ECO:0000256" key="3">
    <source>
        <dbReference type="ARBA" id="ARBA00023121"/>
    </source>
</evidence>
<dbReference type="InterPro" id="IPR016140">
    <property type="entry name" value="Bifunc_inhib/LTP/seed_store"/>
</dbReference>